<evidence type="ECO:0000256" key="8">
    <source>
        <dbReference type="SAM" id="Phobius"/>
    </source>
</evidence>
<dbReference type="PANTHER" id="PTHR42718">
    <property type="entry name" value="MAJOR FACILITATOR SUPERFAMILY MULTIDRUG TRANSPORTER MFSC"/>
    <property type="match status" value="1"/>
</dbReference>
<dbReference type="AlphaFoldDB" id="A0A0K1ED06"/>
<feature type="transmembrane region" description="Helical" evidence="8">
    <location>
        <begin position="66"/>
        <end position="87"/>
    </location>
</feature>
<dbReference type="CDD" id="cd17503">
    <property type="entry name" value="MFS_LmrB_MDR_like"/>
    <property type="match status" value="1"/>
</dbReference>
<dbReference type="InterPro" id="IPR011701">
    <property type="entry name" value="MFS"/>
</dbReference>
<evidence type="ECO:0000256" key="1">
    <source>
        <dbReference type="ARBA" id="ARBA00004651"/>
    </source>
</evidence>
<dbReference type="PANTHER" id="PTHR42718:SF9">
    <property type="entry name" value="MAJOR FACILITATOR SUPERFAMILY MULTIDRUG TRANSPORTER MFSC"/>
    <property type="match status" value="1"/>
</dbReference>
<dbReference type="PROSITE" id="PS50850">
    <property type="entry name" value="MFS"/>
    <property type="match status" value="1"/>
</dbReference>
<evidence type="ECO:0000256" key="7">
    <source>
        <dbReference type="ARBA" id="ARBA00023136"/>
    </source>
</evidence>
<keyword evidence="5 8" id="KW-0812">Transmembrane</keyword>
<dbReference type="KEGG" id="ccro:CMC5_027040"/>
<dbReference type="InterPro" id="IPR004638">
    <property type="entry name" value="EmrB-like"/>
</dbReference>
<evidence type="ECO:0000256" key="3">
    <source>
        <dbReference type="ARBA" id="ARBA00022448"/>
    </source>
</evidence>
<organism evidence="10 11">
    <name type="scientific">Chondromyces crocatus</name>
    <dbReference type="NCBI Taxonomy" id="52"/>
    <lineage>
        <taxon>Bacteria</taxon>
        <taxon>Pseudomonadati</taxon>
        <taxon>Myxococcota</taxon>
        <taxon>Polyangia</taxon>
        <taxon>Polyangiales</taxon>
        <taxon>Polyangiaceae</taxon>
        <taxon>Chondromyces</taxon>
    </lineage>
</organism>
<feature type="transmembrane region" description="Helical" evidence="8">
    <location>
        <begin position="377"/>
        <end position="399"/>
    </location>
</feature>
<feature type="transmembrane region" description="Helical" evidence="8">
    <location>
        <begin position="320"/>
        <end position="341"/>
    </location>
</feature>
<reference evidence="10 11" key="1">
    <citation type="submission" date="2015-07" db="EMBL/GenBank/DDBJ databases">
        <title>Genome analysis of myxobacterium Chondromyces crocatus Cm c5 reveals a high potential for natural compound synthesis and the genetic basis for the loss of fruiting body formation.</title>
        <authorList>
            <person name="Zaburannyi N."/>
            <person name="Bunk B."/>
            <person name="Maier J."/>
            <person name="Overmann J."/>
            <person name="Mueller R."/>
        </authorList>
    </citation>
    <scope>NUCLEOTIDE SEQUENCE [LARGE SCALE GENOMIC DNA]</scope>
    <source>
        <strain evidence="10 11">Cm c5</strain>
    </source>
</reference>
<feature type="transmembrane region" description="Helical" evidence="8">
    <location>
        <begin position="500"/>
        <end position="518"/>
    </location>
</feature>
<dbReference type="NCBIfam" id="TIGR00711">
    <property type="entry name" value="efflux_EmrB"/>
    <property type="match status" value="1"/>
</dbReference>
<dbReference type="OrthoDB" id="9807274at2"/>
<dbReference type="RefSeq" id="WP_050430766.1">
    <property type="nucleotide sequence ID" value="NZ_CP012159.1"/>
</dbReference>
<evidence type="ECO:0000313" key="11">
    <source>
        <dbReference type="Proteomes" id="UP000067626"/>
    </source>
</evidence>
<proteinExistence type="inferred from homology"/>
<gene>
    <name evidence="10" type="ORF">CMC5_027040</name>
</gene>
<feature type="transmembrane region" description="Helical" evidence="8">
    <location>
        <begin position="119"/>
        <end position="141"/>
    </location>
</feature>
<feature type="transmembrane region" description="Helical" evidence="8">
    <location>
        <begin position="283"/>
        <end position="308"/>
    </location>
</feature>
<feature type="transmembrane region" description="Helical" evidence="8">
    <location>
        <begin position="26"/>
        <end position="46"/>
    </location>
</feature>
<dbReference type="Pfam" id="PF07690">
    <property type="entry name" value="MFS_1"/>
    <property type="match status" value="1"/>
</dbReference>
<feature type="transmembrane region" description="Helical" evidence="8">
    <location>
        <begin position="153"/>
        <end position="176"/>
    </location>
</feature>
<dbReference type="Proteomes" id="UP000067626">
    <property type="component" value="Chromosome"/>
</dbReference>
<protein>
    <submittedName>
        <fullName evidence="10">DSBA oxidoreductase</fullName>
    </submittedName>
</protein>
<evidence type="ECO:0000256" key="5">
    <source>
        <dbReference type="ARBA" id="ARBA00022692"/>
    </source>
</evidence>
<accession>A0A0K1ED06</accession>
<evidence type="ECO:0000256" key="4">
    <source>
        <dbReference type="ARBA" id="ARBA00022475"/>
    </source>
</evidence>
<feature type="transmembrane region" description="Helical" evidence="8">
    <location>
        <begin position="182"/>
        <end position="202"/>
    </location>
</feature>
<evidence type="ECO:0000256" key="2">
    <source>
        <dbReference type="ARBA" id="ARBA00008537"/>
    </source>
</evidence>
<sequence length="531" mass="55979">MSAAAPPLEVPLSDPAQPAAKVASKWVIAIAVSLGALLELIDSSIVNVALTEMAVSLGVSIEQMSWVITSYGIANVIILPLSAWLGHRFGKKRYFLFSLVGFTLASVLCGMATTLPTLIVARVLQGLTGGGLLAKAQSILFETFPKEEQAMAQGFFSAIVIAGPTIGPTLGGYIVTNIGWRWIFFVNLPLGVLAVAMVSMALPRDPPKGARGSVDWLAIALLAVGLGSMQTLLEEGNTHDWFDSQFIVALSVCAVVGLAVFVVRVLKSDNPVVDLRVLRYRSLWAGSVLSVVMGMALYGALFSLPLFAAQVMGFTSQQTGLLLLPGALTSALMMPLAARLTRRYPPQILLVIGALVLTGSVLWLARSSPQTSQDDLMMPLIVRSIGTALMMLPLSMAALGPIPKQDIAAATGFFSLTRQLGGSIGIALLNTLLIHRQAFHRSVLVEHLSVTDPAVQARLTATAAGLVARGSDPVSAQQQALSLLDRSVSLQSAVMSYGDTFVLTAVVIVCTLPLVLLLGRPAADVKVDAGH</sequence>
<dbReference type="GO" id="GO:0022857">
    <property type="term" value="F:transmembrane transporter activity"/>
    <property type="evidence" value="ECO:0007669"/>
    <property type="project" value="InterPro"/>
</dbReference>
<dbReference type="InterPro" id="IPR020846">
    <property type="entry name" value="MFS_dom"/>
</dbReference>
<feature type="transmembrane region" description="Helical" evidence="8">
    <location>
        <begin position="348"/>
        <end position="365"/>
    </location>
</feature>
<keyword evidence="6 8" id="KW-1133">Transmembrane helix</keyword>
<evidence type="ECO:0000256" key="6">
    <source>
        <dbReference type="ARBA" id="ARBA00022989"/>
    </source>
</evidence>
<keyword evidence="11" id="KW-1185">Reference proteome</keyword>
<dbReference type="SUPFAM" id="SSF103473">
    <property type="entry name" value="MFS general substrate transporter"/>
    <property type="match status" value="1"/>
</dbReference>
<dbReference type="Gene3D" id="1.20.1250.20">
    <property type="entry name" value="MFS general substrate transporter like domains"/>
    <property type="match status" value="1"/>
</dbReference>
<feature type="transmembrane region" description="Helical" evidence="8">
    <location>
        <begin position="245"/>
        <end position="263"/>
    </location>
</feature>
<dbReference type="EMBL" id="CP012159">
    <property type="protein sequence ID" value="AKT38557.1"/>
    <property type="molecule type" value="Genomic_DNA"/>
</dbReference>
<evidence type="ECO:0000313" key="10">
    <source>
        <dbReference type="EMBL" id="AKT38557.1"/>
    </source>
</evidence>
<feature type="transmembrane region" description="Helical" evidence="8">
    <location>
        <begin position="214"/>
        <end position="233"/>
    </location>
</feature>
<name>A0A0K1ED06_CHOCO</name>
<dbReference type="STRING" id="52.CMC5_027040"/>
<comment type="subcellular location">
    <subcellularLocation>
        <location evidence="1">Cell membrane</location>
        <topology evidence="1">Multi-pass membrane protein</topology>
    </subcellularLocation>
</comment>
<keyword evidence="4" id="KW-1003">Cell membrane</keyword>
<feature type="domain" description="Major facilitator superfamily (MFS) profile" evidence="9">
    <location>
        <begin position="28"/>
        <end position="523"/>
    </location>
</feature>
<evidence type="ECO:0000259" key="9">
    <source>
        <dbReference type="PROSITE" id="PS50850"/>
    </source>
</evidence>
<keyword evidence="3" id="KW-0813">Transport</keyword>
<keyword evidence="7 8" id="KW-0472">Membrane</keyword>
<comment type="similarity">
    <text evidence="2">Belongs to the major facilitator superfamily. EmrB family.</text>
</comment>
<dbReference type="Gene3D" id="1.20.1720.10">
    <property type="entry name" value="Multidrug resistance protein D"/>
    <property type="match status" value="1"/>
</dbReference>
<feature type="transmembrane region" description="Helical" evidence="8">
    <location>
        <begin position="94"/>
        <end position="113"/>
    </location>
</feature>
<dbReference type="InterPro" id="IPR036259">
    <property type="entry name" value="MFS_trans_sf"/>
</dbReference>
<dbReference type="GO" id="GO:0005886">
    <property type="term" value="C:plasma membrane"/>
    <property type="evidence" value="ECO:0007669"/>
    <property type="project" value="UniProtKB-SubCell"/>
</dbReference>